<dbReference type="InterPro" id="IPR009242">
    <property type="entry name" value="DUF896"/>
</dbReference>
<keyword evidence="1 2" id="KW-0963">Cytoplasm</keyword>
<dbReference type="Pfam" id="PF05979">
    <property type="entry name" value="DUF896"/>
    <property type="match status" value="1"/>
</dbReference>
<comment type="caution">
    <text evidence="3">The sequence shown here is derived from an EMBL/GenBank/DDBJ whole genome shotgun (WGS) entry which is preliminary data.</text>
</comment>
<dbReference type="GO" id="GO:0005737">
    <property type="term" value="C:cytoplasm"/>
    <property type="evidence" value="ECO:0007669"/>
    <property type="project" value="UniProtKB-SubCell"/>
</dbReference>
<dbReference type="AlphaFoldDB" id="A0A3E3K674"/>
<evidence type="ECO:0000256" key="2">
    <source>
        <dbReference type="HAMAP-Rule" id="MF_01103"/>
    </source>
</evidence>
<organism evidence="3 4">
    <name type="scientific">Sellimonas intestinalis</name>
    <dbReference type="NCBI Taxonomy" id="1653434"/>
    <lineage>
        <taxon>Bacteria</taxon>
        <taxon>Bacillati</taxon>
        <taxon>Bacillota</taxon>
        <taxon>Clostridia</taxon>
        <taxon>Lachnospirales</taxon>
        <taxon>Lachnospiraceae</taxon>
        <taxon>Sellimonas</taxon>
    </lineage>
</organism>
<dbReference type="PANTHER" id="PTHR37300">
    <property type="entry name" value="UPF0291 PROTEIN CBO2609/CLC_2481"/>
    <property type="match status" value="1"/>
</dbReference>
<dbReference type="HAMAP" id="MF_01103">
    <property type="entry name" value="UPF0291"/>
    <property type="match status" value="1"/>
</dbReference>
<evidence type="ECO:0000313" key="4">
    <source>
        <dbReference type="Proteomes" id="UP000261080"/>
    </source>
</evidence>
<evidence type="ECO:0000313" key="3">
    <source>
        <dbReference type="EMBL" id="RGE90093.1"/>
    </source>
</evidence>
<comment type="subcellular location">
    <subcellularLocation>
        <location evidence="2">Cytoplasm</location>
    </subcellularLocation>
</comment>
<dbReference type="PANTHER" id="PTHR37300:SF1">
    <property type="entry name" value="UPF0291 PROTEIN YNZC"/>
    <property type="match status" value="1"/>
</dbReference>
<keyword evidence="4" id="KW-1185">Reference proteome</keyword>
<dbReference type="Gene3D" id="1.10.287.540">
    <property type="entry name" value="Helix hairpin bin"/>
    <property type="match status" value="1"/>
</dbReference>
<name>A0A3E3K674_9FIRM</name>
<dbReference type="OrthoDB" id="390105at2"/>
<sequence>MKEEKIKRINELYHKSKAEGLTEAEKKEQKILRQEYIEAFRENLRGQLNQISIKEKDGTIINLGEKYGKKRNQKKGS</sequence>
<proteinExistence type="inferred from homology"/>
<gene>
    <name evidence="3" type="ORF">DW016_02245</name>
</gene>
<dbReference type="EMBL" id="QVLX01000001">
    <property type="protein sequence ID" value="RGE90093.1"/>
    <property type="molecule type" value="Genomic_DNA"/>
</dbReference>
<comment type="similarity">
    <text evidence="2">Belongs to the UPF0291 family.</text>
</comment>
<dbReference type="Proteomes" id="UP000261080">
    <property type="component" value="Unassembled WGS sequence"/>
</dbReference>
<evidence type="ECO:0000256" key="1">
    <source>
        <dbReference type="ARBA" id="ARBA00022490"/>
    </source>
</evidence>
<dbReference type="SUPFAM" id="SSF158221">
    <property type="entry name" value="YnzC-like"/>
    <property type="match status" value="1"/>
</dbReference>
<reference evidence="3 4" key="1">
    <citation type="submission" date="2018-08" db="EMBL/GenBank/DDBJ databases">
        <title>A genome reference for cultivated species of the human gut microbiota.</title>
        <authorList>
            <person name="Zou Y."/>
            <person name="Xue W."/>
            <person name="Luo G."/>
        </authorList>
    </citation>
    <scope>NUCLEOTIDE SEQUENCE [LARGE SCALE GENOMIC DNA]</scope>
    <source>
        <strain evidence="3 4">AF37-2AT</strain>
    </source>
</reference>
<dbReference type="RefSeq" id="WP_024732481.1">
    <property type="nucleotide sequence ID" value="NZ_CALBAT010000002.1"/>
</dbReference>
<accession>A0A3E3K674</accession>
<protein>
    <recommendedName>
        <fullName evidence="2">UPF0291 protein DW016_02245</fullName>
    </recommendedName>
</protein>